<gene>
    <name evidence="4" type="ORF">Ataiwa_02450</name>
</gene>
<evidence type="ECO:0000313" key="4">
    <source>
        <dbReference type="EMBL" id="GMQ31973.1"/>
    </source>
</evidence>
<feature type="transmembrane region" description="Helical" evidence="2">
    <location>
        <begin position="117"/>
        <end position="136"/>
    </location>
</feature>
<name>A0ABQ6PXN9_9BACT</name>
<protein>
    <recommendedName>
        <fullName evidence="3">Peptidase M56 domain-containing protein</fullName>
    </recommendedName>
</protein>
<feature type="coiled-coil region" evidence="1">
    <location>
        <begin position="626"/>
        <end position="661"/>
    </location>
</feature>
<sequence>MNLLNDWISDHLLKALGWTLVHSIWQLILISAVLYLALKLAKRSTPALKYGFAVVALLVSFSMVGLTFLYEWTQLKPSAAFGMEENFSFLGGPVESAKAISWENRIVHATFWIENNLMWLVNFWFLGAMLFVFRLANSLSEIRSLRKQAIALPDSEIQQVAQRIAKKLGIQKKFDLRTHHGAQSPLTFGTFKPVILLPAALVFHLTPLELEAILAHELAHIKRNDYLVHLLLSGLEVIFFFHPCYWWMSQTVKELRENAADDLALKAGIQPKVLATSLAEVINFSKENTPELSLTASKKRNPTLLRIKRILGYSTENYPQTPLISIPMLLTVFLSLGLMASAQQDTPKSAKAPRPIVEDLDLSSSFVSVAPQDTTVKTYIDPKSMETIKVYGNNTMIITSDDGKVYQVYGDRLVYEGDTLPLSPKTKKALENLKNLEMSEMPELDFPPAPDFPVEMEVAPVPDFEMNAPELGEIPPFPMEALPMPPFPDFPMEFDFLGEFPADFFKADTTKMTAAEREKWHKEMADRAREFSKEAELRAKEWELKWKENEQERQAKIAEWEAKFKEEFEPRMKEFELRMKEWQASNEPKMKEFEAKMKAWQEAQEPKLKEFELRMKEWEKAQKPKLEEFQKKMEVWQQEHKAKMEEFQMLLKEELQKAKEKN</sequence>
<dbReference type="InterPro" id="IPR052173">
    <property type="entry name" value="Beta-lactam_resp_regulator"/>
</dbReference>
<evidence type="ECO:0000256" key="1">
    <source>
        <dbReference type="SAM" id="Coils"/>
    </source>
</evidence>
<evidence type="ECO:0000313" key="5">
    <source>
        <dbReference type="Proteomes" id="UP001307705"/>
    </source>
</evidence>
<keyword evidence="2" id="KW-1133">Transmembrane helix</keyword>
<dbReference type="PANTHER" id="PTHR34978">
    <property type="entry name" value="POSSIBLE SENSOR-TRANSDUCER PROTEIN BLAR"/>
    <property type="match status" value="1"/>
</dbReference>
<keyword evidence="5" id="KW-1185">Reference proteome</keyword>
<dbReference type="Gene3D" id="3.30.2010.10">
    <property type="entry name" value="Metalloproteases ('zincins'), catalytic domain"/>
    <property type="match status" value="1"/>
</dbReference>
<proteinExistence type="predicted"/>
<evidence type="ECO:0000259" key="3">
    <source>
        <dbReference type="Pfam" id="PF05569"/>
    </source>
</evidence>
<organism evidence="4 5">
    <name type="scientific">Algoriphagus taiwanensis</name>
    <dbReference type="NCBI Taxonomy" id="1445656"/>
    <lineage>
        <taxon>Bacteria</taxon>
        <taxon>Pseudomonadati</taxon>
        <taxon>Bacteroidota</taxon>
        <taxon>Cytophagia</taxon>
        <taxon>Cytophagales</taxon>
        <taxon>Cyclobacteriaceae</taxon>
        <taxon>Algoriphagus</taxon>
    </lineage>
</organism>
<feature type="transmembrane region" description="Helical" evidence="2">
    <location>
        <begin position="226"/>
        <end position="248"/>
    </location>
</feature>
<dbReference type="EMBL" id="BTPE01000001">
    <property type="protein sequence ID" value="GMQ31973.1"/>
    <property type="molecule type" value="Genomic_DNA"/>
</dbReference>
<keyword evidence="2" id="KW-0812">Transmembrane</keyword>
<dbReference type="Proteomes" id="UP001307705">
    <property type="component" value="Unassembled WGS sequence"/>
</dbReference>
<dbReference type="InterPro" id="IPR008756">
    <property type="entry name" value="Peptidase_M56"/>
</dbReference>
<dbReference type="Pfam" id="PF05569">
    <property type="entry name" value="Peptidase_M56"/>
    <property type="match status" value="1"/>
</dbReference>
<dbReference type="PANTHER" id="PTHR34978:SF3">
    <property type="entry name" value="SLR0241 PROTEIN"/>
    <property type="match status" value="1"/>
</dbReference>
<dbReference type="CDD" id="cd07341">
    <property type="entry name" value="M56_BlaR1_MecR1_like"/>
    <property type="match status" value="1"/>
</dbReference>
<feature type="transmembrane region" description="Helical" evidence="2">
    <location>
        <begin position="20"/>
        <end position="38"/>
    </location>
</feature>
<keyword evidence="2" id="KW-0472">Membrane</keyword>
<keyword evidence="1" id="KW-0175">Coiled coil</keyword>
<dbReference type="RefSeq" id="WP_338226820.1">
    <property type="nucleotide sequence ID" value="NZ_BTPE01000001.1"/>
</dbReference>
<feature type="domain" description="Peptidase M56" evidence="3">
    <location>
        <begin position="23"/>
        <end position="266"/>
    </location>
</feature>
<comment type="caution">
    <text evidence="4">The sequence shown here is derived from an EMBL/GenBank/DDBJ whole genome shotgun (WGS) entry which is preliminary data.</text>
</comment>
<accession>A0ABQ6PXN9</accession>
<evidence type="ECO:0000256" key="2">
    <source>
        <dbReference type="SAM" id="Phobius"/>
    </source>
</evidence>
<feature type="transmembrane region" description="Helical" evidence="2">
    <location>
        <begin position="50"/>
        <end position="70"/>
    </location>
</feature>
<reference evidence="4 5" key="1">
    <citation type="submission" date="2023-08" db="EMBL/GenBank/DDBJ databases">
        <title>Draft genome sequence of Algoriphagus taiwanensis.</title>
        <authorList>
            <person name="Takatani N."/>
            <person name="Hosokawa M."/>
            <person name="Sawabe T."/>
        </authorList>
    </citation>
    <scope>NUCLEOTIDE SEQUENCE [LARGE SCALE GENOMIC DNA]</scope>
    <source>
        <strain evidence="4 5">JCM 19755</strain>
    </source>
</reference>